<sequence>MSKLDTLSGRLQIRVLPELLSEVDSEQGRLRTRTYMFGNRRPKQAAIVMTALRAFLDLTPGQRDALYEKHLPALEGAVDPAAPATAPR</sequence>
<name>A0A6J7WBW9_9CAUD</name>
<organism evidence="1">
    <name type="scientific">uncultured Caudovirales phage</name>
    <dbReference type="NCBI Taxonomy" id="2100421"/>
    <lineage>
        <taxon>Viruses</taxon>
        <taxon>Duplodnaviria</taxon>
        <taxon>Heunggongvirae</taxon>
        <taxon>Uroviricota</taxon>
        <taxon>Caudoviricetes</taxon>
        <taxon>Peduoviridae</taxon>
        <taxon>Maltschvirus</taxon>
        <taxon>Maltschvirus maltsch</taxon>
    </lineage>
</organism>
<accession>A0A6J7WBW9</accession>
<evidence type="ECO:0000313" key="1">
    <source>
        <dbReference type="EMBL" id="CAB5195102.1"/>
    </source>
</evidence>
<reference evidence="1" key="1">
    <citation type="submission" date="2020-05" db="EMBL/GenBank/DDBJ databases">
        <authorList>
            <person name="Chiriac C."/>
            <person name="Salcher M."/>
            <person name="Ghai R."/>
            <person name="Kavagutti S V."/>
        </authorList>
    </citation>
    <scope>NUCLEOTIDE SEQUENCE</scope>
</reference>
<proteinExistence type="predicted"/>
<gene>
    <name evidence="1" type="ORF">UFOVP178_57</name>
</gene>
<dbReference type="EMBL" id="LR798215">
    <property type="protein sequence ID" value="CAB5195102.1"/>
    <property type="molecule type" value="Genomic_DNA"/>
</dbReference>
<protein>
    <submittedName>
        <fullName evidence="1">Uncharacterized protein</fullName>
    </submittedName>
</protein>